<proteinExistence type="predicted"/>
<sequence length="109" mass="11344">MAAVFNTGFYPHVGFQIALSSQILSPLPLPVPISSSVSVTADLALRGLALVPQPPAIMIPPILPTAPANPSNLPNTSNPANSPSTSNTAGNSRIIRIYSNKSLVINNIF</sequence>
<dbReference type="Proteomes" id="UP000030854">
    <property type="component" value="Unassembled WGS sequence"/>
</dbReference>
<gene>
    <name evidence="2" type="ORF">EV44_g2002</name>
</gene>
<comment type="caution">
    <text evidence="2">The sequence shown here is derived from an EMBL/GenBank/DDBJ whole genome shotgun (WGS) entry which is preliminary data.</text>
</comment>
<evidence type="ECO:0000313" key="2">
    <source>
        <dbReference type="EMBL" id="KHJ32847.1"/>
    </source>
</evidence>
<accession>A0A0B1P2F3</accession>
<feature type="region of interest" description="Disordered" evidence="1">
    <location>
        <begin position="68"/>
        <end position="90"/>
    </location>
</feature>
<dbReference type="AlphaFoldDB" id="A0A0B1P2F3"/>
<reference evidence="2 3" key="1">
    <citation type="journal article" date="2014" name="BMC Genomics">
        <title>Adaptive genomic structural variation in the grape powdery mildew pathogen, Erysiphe necator.</title>
        <authorList>
            <person name="Jones L."/>
            <person name="Riaz S."/>
            <person name="Morales-Cruz A."/>
            <person name="Amrine K.C."/>
            <person name="McGuire B."/>
            <person name="Gubler W.D."/>
            <person name="Walker M.A."/>
            <person name="Cantu D."/>
        </authorList>
    </citation>
    <scope>NUCLEOTIDE SEQUENCE [LARGE SCALE GENOMIC DNA]</scope>
    <source>
        <strain evidence="3">c</strain>
    </source>
</reference>
<feature type="compositionally biased region" description="Low complexity" evidence="1">
    <location>
        <begin position="68"/>
        <end position="89"/>
    </location>
</feature>
<name>A0A0B1P2F3_UNCNE</name>
<evidence type="ECO:0000313" key="3">
    <source>
        <dbReference type="Proteomes" id="UP000030854"/>
    </source>
</evidence>
<protein>
    <submittedName>
        <fullName evidence="2">Uncharacterized protein</fullName>
    </submittedName>
</protein>
<organism evidence="2 3">
    <name type="scientific">Uncinula necator</name>
    <name type="common">Grape powdery mildew</name>
    <dbReference type="NCBI Taxonomy" id="52586"/>
    <lineage>
        <taxon>Eukaryota</taxon>
        <taxon>Fungi</taxon>
        <taxon>Dikarya</taxon>
        <taxon>Ascomycota</taxon>
        <taxon>Pezizomycotina</taxon>
        <taxon>Leotiomycetes</taxon>
        <taxon>Erysiphales</taxon>
        <taxon>Erysiphaceae</taxon>
        <taxon>Erysiphe</taxon>
    </lineage>
</organism>
<dbReference type="EMBL" id="JNVN01001782">
    <property type="protein sequence ID" value="KHJ32847.1"/>
    <property type="molecule type" value="Genomic_DNA"/>
</dbReference>
<keyword evidence="3" id="KW-1185">Reference proteome</keyword>
<dbReference type="HOGENOM" id="CLU_2185914_0_0_1"/>
<evidence type="ECO:0000256" key="1">
    <source>
        <dbReference type="SAM" id="MobiDB-lite"/>
    </source>
</evidence>